<evidence type="ECO:0000313" key="3">
    <source>
        <dbReference type="EMBL" id="KAH3867576.1"/>
    </source>
</evidence>
<feature type="compositionally biased region" description="Polar residues" evidence="1">
    <location>
        <begin position="238"/>
        <end position="250"/>
    </location>
</feature>
<gene>
    <name evidence="3" type="ORF">DPMN_030708</name>
</gene>
<keyword evidence="4" id="KW-1185">Reference proteome</keyword>
<name>A0A9D4M0W6_DREPO</name>
<feature type="region of interest" description="Disordered" evidence="1">
    <location>
        <begin position="136"/>
        <end position="254"/>
    </location>
</feature>
<reference evidence="3" key="1">
    <citation type="journal article" date="2019" name="bioRxiv">
        <title>The Genome of the Zebra Mussel, Dreissena polymorpha: A Resource for Invasive Species Research.</title>
        <authorList>
            <person name="McCartney M.A."/>
            <person name="Auch B."/>
            <person name="Kono T."/>
            <person name="Mallez S."/>
            <person name="Zhang Y."/>
            <person name="Obille A."/>
            <person name="Becker A."/>
            <person name="Abrahante J.E."/>
            <person name="Garbe J."/>
            <person name="Badalamenti J.P."/>
            <person name="Herman A."/>
            <person name="Mangelson H."/>
            <person name="Liachko I."/>
            <person name="Sullivan S."/>
            <person name="Sone E.D."/>
            <person name="Koren S."/>
            <person name="Silverstein K.A.T."/>
            <person name="Beckman K.B."/>
            <person name="Gohl D.M."/>
        </authorList>
    </citation>
    <scope>NUCLEOTIDE SEQUENCE</scope>
    <source>
        <strain evidence="3">Duluth1</strain>
        <tissue evidence="3">Whole animal</tissue>
    </source>
</reference>
<evidence type="ECO:0000256" key="1">
    <source>
        <dbReference type="SAM" id="MobiDB-lite"/>
    </source>
</evidence>
<sequence length="323" mass="34057">MILIFIGCLIVGALGQQCPADRRIEGFTCGGGLGSTECPSGSQCLINPGGGPRYCCWEESSPTQAPCEDPLVNNGVFTQCTPGQDSTCPGSCHRCEALGSRGMNMGLCCPQVSRPGCENSSPAQVAFEEARRRILGSRGGTSSQGGDFGSQSSMDTSGFQSGTDMPGSQSSFDTRGLQRGTDMSGSQDSFDTRGFQRGTDMPASQGSFDTRGFQGAPDMMDPQDSRDMRGFSRAPDMQRQQMSAFPSQPRTPEVPMRPMSPCGGVPPTGYCVMAPFPRCPVAQRCVGVGFGRGVCCPLAPMMGMPPGMPPFIPRMSPIGPRGF</sequence>
<evidence type="ECO:0000256" key="2">
    <source>
        <dbReference type="SAM" id="SignalP"/>
    </source>
</evidence>
<dbReference type="AlphaFoldDB" id="A0A9D4M0W6"/>
<feature type="compositionally biased region" description="Polar residues" evidence="1">
    <location>
        <begin position="154"/>
        <end position="173"/>
    </location>
</feature>
<accession>A0A9D4M0W6</accession>
<reference evidence="3" key="2">
    <citation type="submission" date="2020-11" db="EMBL/GenBank/DDBJ databases">
        <authorList>
            <person name="McCartney M.A."/>
            <person name="Auch B."/>
            <person name="Kono T."/>
            <person name="Mallez S."/>
            <person name="Becker A."/>
            <person name="Gohl D.M."/>
            <person name="Silverstein K.A.T."/>
            <person name="Koren S."/>
            <person name="Bechman K.B."/>
            <person name="Herman A."/>
            <person name="Abrahante J.E."/>
            <person name="Garbe J."/>
        </authorList>
    </citation>
    <scope>NUCLEOTIDE SEQUENCE</scope>
    <source>
        <strain evidence="3">Duluth1</strain>
        <tissue evidence="3">Whole animal</tissue>
    </source>
</reference>
<feature type="compositionally biased region" description="Gly residues" evidence="1">
    <location>
        <begin position="137"/>
        <end position="148"/>
    </location>
</feature>
<feature type="signal peptide" evidence="2">
    <location>
        <begin position="1"/>
        <end position="15"/>
    </location>
</feature>
<keyword evidence="2" id="KW-0732">Signal</keyword>
<proteinExistence type="predicted"/>
<evidence type="ECO:0000313" key="4">
    <source>
        <dbReference type="Proteomes" id="UP000828390"/>
    </source>
</evidence>
<feature type="chain" id="PRO_5039732347" evidence="2">
    <location>
        <begin position="16"/>
        <end position="323"/>
    </location>
</feature>
<dbReference type="EMBL" id="JAIWYP010000002">
    <property type="protein sequence ID" value="KAH3867576.1"/>
    <property type="molecule type" value="Genomic_DNA"/>
</dbReference>
<organism evidence="3 4">
    <name type="scientific">Dreissena polymorpha</name>
    <name type="common">Zebra mussel</name>
    <name type="synonym">Mytilus polymorpha</name>
    <dbReference type="NCBI Taxonomy" id="45954"/>
    <lineage>
        <taxon>Eukaryota</taxon>
        <taxon>Metazoa</taxon>
        <taxon>Spiralia</taxon>
        <taxon>Lophotrochozoa</taxon>
        <taxon>Mollusca</taxon>
        <taxon>Bivalvia</taxon>
        <taxon>Autobranchia</taxon>
        <taxon>Heteroconchia</taxon>
        <taxon>Euheterodonta</taxon>
        <taxon>Imparidentia</taxon>
        <taxon>Neoheterodontei</taxon>
        <taxon>Myida</taxon>
        <taxon>Dreissenoidea</taxon>
        <taxon>Dreissenidae</taxon>
        <taxon>Dreissena</taxon>
    </lineage>
</organism>
<protein>
    <submittedName>
        <fullName evidence="3">Uncharacterized protein</fullName>
    </submittedName>
</protein>
<comment type="caution">
    <text evidence="3">The sequence shown here is derived from an EMBL/GenBank/DDBJ whole genome shotgun (WGS) entry which is preliminary data.</text>
</comment>
<dbReference type="Proteomes" id="UP000828390">
    <property type="component" value="Unassembled WGS sequence"/>
</dbReference>